<gene>
    <name evidence="1" type="ORF">JCM9140_2687</name>
</gene>
<dbReference type="Proteomes" id="UP000018890">
    <property type="component" value="Unassembled WGS sequence"/>
</dbReference>
<proteinExistence type="predicted"/>
<evidence type="ECO:0000313" key="2">
    <source>
        <dbReference type="Proteomes" id="UP000018890"/>
    </source>
</evidence>
<keyword evidence="2" id="KW-1185">Reference proteome</keyword>
<dbReference type="AlphaFoldDB" id="W4Q4G6"/>
<organism evidence="1 2">
    <name type="scientific">Halalkalibacter wakoensis JCM 9140</name>
    <dbReference type="NCBI Taxonomy" id="1236970"/>
    <lineage>
        <taxon>Bacteria</taxon>
        <taxon>Bacillati</taxon>
        <taxon>Bacillota</taxon>
        <taxon>Bacilli</taxon>
        <taxon>Bacillales</taxon>
        <taxon>Bacillaceae</taxon>
        <taxon>Halalkalibacter</taxon>
    </lineage>
</organism>
<dbReference type="RefSeq" id="WP_166485462.1">
    <property type="nucleotide sequence ID" value="NZ_BAUT01000028.1"/>
</dbReference>
<accession>W4Q4G6</accession>
<dbReference type="STRING" id="1236970.JCM9140_2687"/>
<comment type="caution">
    <text evidence="1">The sequence shown here is derived from an EMBL/GenBank/DDBJ whole genome shotgun (WGS) entry which is preliminary data.</text>
</comment>
<dbReference type="EMBL" id="BAUT01000028">
    <property type="protein sequence ID" value="GAE26603.1"/>
    <property type="molecule type" value="Genomic_DNA"/>
</dbReference>
<name>W4Q4G6_9BACI</name>
<reference evidence="1" key="1">
    <citation type="journal article" date="2014" name="Genome Announc.">
        <title>Draft Genome Sequences of Three Alkaliphilic Bacillus Strains, Bacillus wakoensis JCM 9140T, Bacillus akibai JCM 9157T, and Bacillus hemicellulosilyticus JCM 9152T.</title>
        <authorList>
            <person name="Yuki M."/>
            <person name="Oshima K."/>
            <person name="Suda W."/>
            <person name="Oshida Y."/>
            <person name="Kitamura K."/>
            <person name="Iida T."/>
            <person name="Hattori M."/>
            <person name="Ohkuma M."/>
        </authorList>
    </citation>
    <scope>NUCLEOTIDE SEQUENCE [LARGE SCALE GENOMIC DNA]</scope>
    <source>
        <strain evidence="1">JCM 9140</strain>
    </source>
</reference>
<sequence>MLFEYNPEATVLLKDASDEKVKMQYMNHAWPMPKSSERPPYFTNPRYGWNYPVI</sequence>
<protein>
    <submittedName>
        <fullName evidence="1">Uncharacterized protein</fullName>
    </submittedName>
</protein>
<evidence type="ECO:0000313" key="1">
    <source>
        <dbReference type="EMBL" id="GAE26603.1"/>
    </source>
</evidence>